<dbReference type="GO" id="GO:0008146">
    <property type="term" value="F:sulfotransferase activity"/>
    <property type="evidence" value="ECO:0007669"/>
    <property type="project" value="InterPro"/>
</dbReference>
<protein>
    <submittedName>
        <fullName evidence="4">Sulfotransferase</fullName>
    </submittedName>
</protein>
<dbReference type="Gene3D" id="3.40.50.300">
    <property type="entry name" value="P-loop containing nucleotide triphosphate hydrolases"/>
    <property type="match status" value="1"/>
</dbReference>
<evidence type="ECO:0000256" key="1">
    <source>
        <dbReference type="ARBA" id="ARBA00022679"/>
    </source>
</evidence>
<dbReference type="Proteomes" id="UP000269154">
    <property type="component" value="Unassembled WGS sequence"/>
</dbReference>
<evidence type="ECO:0000259" key="3">
    <source>
        <dbReference type="Pfam" id="PF00685"/>
    </source>
</evidence>
<evidence type="ECO:0000313" key="5">
    <source>
        <dbReference type="Proteomes" id="UP000269154"/>
    </source>
</evidence>
<feature type="domain" description="Sulfotransferase" evidence="3">
    <location>
        <begin position="5"/>
        <end position="225"/>
    </location>
</feature>
<name>A0A3N6PBG1_9CYAN</name>
<sequence>MKLPTFLIIGVQKAGTTSVYGYLKEHPQVYMSPIKETNFFATDWENNTEKKPDTGTRKRINSWERYCELFMNVKDEIAIGEASPNYLVNYKTSSEMIQRYVPDVKMIAILRNPVDRAYSDYLMHLRDGINVGKVRSLSEQVKFRADSSSTIKKGLYYSPIKHYFDSFDREKLKIILHDDLTKDSLKVMQEIYRFIGVDDTFNPDTSKRSQSAAVPKNQTLNNLLKTKNPVRTAISSTLRVLMPLEMRQKLRSSIIKLNSAGKELKPLSSEERQLLTEFYREDILKLQDLIDRDLSSWLE</sequence>
<dbReference type="InterPro" id="IPR000863">
    <property type="entry name" value="Sulfotransferase_dom"/>
</dbReference>
<reference evidence="4 5" key="1">
    <citation type="journal article" date="2018" name="ACS Chem. Biol.">
        <title>Ketoreductase domain dysfunction expands chemodiversity: malyngamide biosynthesis in the cyanobacterium Okeania hirsuta.</title>
        <authorList>
            <person name="Moss N.A."/>
            <person name="Leao T."/>
            <person name="Rankin M."/>
            <person name="McCullough T.M."/>
            <person name="Qu P."/>
            <person name="Korobeynikov A."/>
            <person name="Smith J.L."/>
            <person name="Gerwick L."/>
            <person name="Gerwick W.H."/>
        </authorList>
    </citation>
    <scope>NUCLEOTIDE SEQUENCE [LARGE SCALE GENOMIC DNA]</scope>
    <source>
        <strain evidence="4 5">PAB10Feb10-1</strain>
    </source>
</reference>
<dbReference type="SUPFAM" id="SSF52540">
    <property type="entry name" value="P-loop containing nucleoside triphosphate hydrolases"/>
    <property type="match status" value="1"/>
</dbReference>
<proteinExistence type="predicted"/>
<keyword evidence="2" id="KW-0325">Glycoprotein</keyword>
<evidence type="ECO:0000256" key="2">
    <source>
        <dbReference type="ARBA" id="ARBA00023180"/>
    </source>
</evidence>
<organism evidence="4 5">
    <name type="scientific">Okeania hirsuta</name>
    <dbReference type="NCBI Taxonomy" id="1458930"/>
    <lineage>
        <taxon>Bacteria</taxon>
        <taxon>Bacillati</taxon>
        <taxon>Cyanobacteriota</taxon>
        <taxon>Cyanophyceae</taxon>
        <taxon>Oscillatoriophycideae</taxon>
        <taxon>Oscillatoriales</taxon>
        <taxon>Microcoleaceae</taxon>
        <taxon>Okeania</taxon>
    </lineage>
</organism>
<gene>
    <name evidence="4" type="ORF">D5R40_30075</name>
</gene>
<keyword evidence="5" id="KW-1185">Reference proteome</keyword>
<evidence type="ECO:0000313" key="4">
    <source>
        <dbReference type="EMBL" id="RQH24185.1"/>
    </source>
</evidence>
<dbReference type="InterPro" id="IPR027417">
    <property type="entry name" value="P-loop_NTPase"/>
</dbReference>
<dbReference type="PANTHER" id="PTHR10605">
    <property type="entry name" value="HEPARAN SULFATE SULFOTRANSFERASE"/>
    <property type="match status" value="1"/>
</dbReference>
<dbReference type="EMBL" id="RCBY01000328">
    <property type="protein sequence ID" value="RQH24185.1"/>
    <property type="molecule type" value="Genomic_DNA"/>
</dbReference>
<dbReference type="RefSeq" id="WP_124147021.1">
    <property type="nucleotide sequence ID" value="NZ_CAWOKI010000213.1"/>
</dbReference>
<dbReference type="AlphaFoldDB" id="A0A3N6PBG1"/>
<dbReference type="InterPro" id="IPR037359">
    <property type="entry name" value="NST/OST"/>
</dbReference>
<dbReference type="OrthoDB" id="9797480at2"/>
<dbReference type="Pfam" id="PF00685">
    <property type="entry name" value="Sulfotransfer_1"/>
    <property type="match status" value="1"/>
</dbReference>
<accession>A0A3N6PBG1</accession>
<comment type="caution">
    <text evidence="4">The sequence shown here is derived from an EMBL/GenBank/DDBJ whole genome shotgun (WGS) entry which is preliminary data.</text>
</comment>
<dbReference type="PANTHER" id="PTHR10605:SF56">
    <property type="entry name" value="BIFUNCTIONAL HEPARAN SULFATE N-DEACETYLASE_N-SULFOTRANSFERASE"/>
    <property type="match status" value="1"/>
</dbReference>
<keyword evidence="1 4" id="KW-0808">Transferase</keyword>